<evidence type="ECO:0000313" key="3">
    <source>
        <dbReference type="Proteomes" id="UP001499978"/>
    </source>
</evidence>
<accession>A0ABN3N6J1</accession>
<reference evidence="2 3" key="1">
    <citation type="journal article" date="2019" name="Int. J. Syst. Evol. Microbiol.">
        <title>The Global Catalogue of Microorganisms (GCM) 10K type strain sequencing project: providing services to taxonomists for standard genome sequencing and annotation.</title>
        <authorList>
            <consortium name="The Broad Institute Genomics Platform"/>
            <consortium name="The Broad Institute Genome Sequencing Center for Infectious Disease"/>
            <person name="Wu L."/>
            <person name="Ma J."/>
        </authorList>
    </citation>
    <scope>NUCLEOTIDE SEQUENCE [LARGE SCALE GENOMIC DNA]</scope>
    <source>
        <strain evidence="2 3">JCM 3367</strain>
    </source>
</reference>
<organism evidence="2 3">
    <name type="scientific">Pilimelia columellifera subsp. columellifera</name>
    <dbReference type="NCBI Taxonomy" id="706583"/>
    <lineage>
        <taxon>Bacteria</taxon>
        <taxon>Bacillati</taxon>
        <taxon>Actinomycetota</taxon>
        <taxon>Actinomycetes</taxon>
        <taxon>Micromonosporales</taxon>
        <taxon>Micromonosporaceae</taxon>
        <taxon>Pilimelia</taxon>
    </lineage>
</organism>
<feature type="transmembrane region" description="Helical" evidence="1">
    <location>
        <begin position="110"/>
        <end position="129"/>
    </location>
</feature>
<keyword evidence="3" id="KW-1185">Reference proteome</keyword>
<sequence length="148" mass="15316">MSQRWLPVAVLAAGLFAANLTARLVVRLGYPDDALVADGATLAMLAVVAVVAAGWAGVGATRHPVGRWAGDLAVGSLVGLLLSVFVGPFVSDVTPFAFGAGEFFKQIWQWAGATIVGAALGYGAVTAAGRDLRSRLLAEQAGRRRGRR</sequence>
<proteinExistence type="predicted"/>
<feature type="transmembrane region" description="Helical" evidence="1">
    <location>
        <begin position="39"/>
        <end position="60"/>
    </location>
</feature>
<keyword evidence="1" id="KW-0472">Membrane</keyword>
<feature type="transmembrane region" description="Helical" evidence="1">
    <location>
        <begin position="72"/>
        <end position="90"/>
    </location>
</feature>
<name>A0ABN3N6J1_9ACTN</name>
<keyword evidence="1" id="KW-1133">Transmembrane helix</keyword>
<evidence type="ECO:0000256" key="1">
    <source>
        <dbReference type="SAM" id="Phobius"/>
    </source>
</evidence>
<dbReference type="EMBL" id="BAAARY010000003">
    <property type="protein sequence ID" value="GAA2515119.1"/>
    <property type="molecule type" value="Genomic_DNA"/>
</dbReference>
<gene>
    <name evidence="2" type="ORF">GCM10010201_09230</name>
</gene>
<comment type="caution">
    <text evidence="2">The sequence shown here is derived from an EMBL/GenBank/DDBJ whole genome shotgun (WGS) entry which is preliminary data.</text>
</comment>
<keyword evidence="1" id="KW-0812">Transmembrane</keyword>
<protein>
    <submittedName>
        <fullName evidence="2">Uncharacterized protein</fullName>
    </submittedName>
</protein>
<dbReference type="Proteomes" id="UP001499978">
    <property type="component" value="Unassembled WGS sequence"/>
</dbReference>
<dbReference type="RefSeq" id="WP_344168745.1">
    <property type="nucleotide sequence ID" value="NZ_BAAARY010000003.1"/>
</dbReference>
<evidence type="ECO:0000313" key="2">
    <source>
        <dbReference type="EMBL" id="GAA2515119.1"/>
    </source>
</evidence>